<gene>
    <name evidence="2" type="ORF">PCAMFM013_S005g000183</name>
</gene>
<feature type="region of interest" description="Disordered" evidence="1">
    <location>
        <begin position="196"/>
        <end position="245"/>
    </location>
</feature>
<sequence>MTASDSPIPLNWDFTPVHDLLRSPVDGCTAKPSGHNESTIPSLGEPQAKGDPCYTTNGRLVVDLISKRSNPKLGDFGILWELFNGGPAPAVVTPTLGAAKTTKSELNKVRSSLEELPPTSVEIPAKKVSFPCPPGIETSVPVLSKTSRIINKPNPRVLKDTPTGYTSHSSSRPKAHSTGVPINFEGQSFTILRRTSVHEPSGTSTNVKFGIPRTPPETIARARVGDPSDTPTAKPKSRSCGKDFQKATCNNPIASEESAGLESDTSIVFDHPISEKPVAIQFVPSQVGTRGAKTRRYDTPPSSFEDTGWIVNADTIQGLASGGTRVRSTLHLSAAERRTTLITRLLGHFPAYAKIVSQVGQISQHPPIESIDSLPIHIFVDMSNIMVGFHDAVKTSRNIPLSSRIRRVHMSFANLSLIMERGRQTAKRVLVGSDRLPSVEEAERLGYETSILERVHKAKTVAPRRNNKSWKNHGSSSQGASSGPETVAASGERWVEQGVDEILHLKILESLLDTKDPATIVLATGDAAVAEFSGGFMKMVERALQRGWNVELVSFLQGTSYAYRKKEFRTRWGDRFKLVELDRYVEELFQ</sequence>
<feature type="compositionally biased region" description="Polar residues" evidence="1">
    <location>
        <begin position="163"/>
        <end position="172"/>
    </location>
</feature>
<dbReference type="PANTHER" id="PTHR15837:SF5">
    <property type="entry name" value="NYN DOMAIN-CONTAINING PROTEIN"/>
    <property type="match status" value="1"/>
</dbReference>
<dbReference type="EMBL" id="HG793138">
    <property type="protein sequence ID" value="CRL21019.1"/>
    <property type="molecule type" value="Genomic_DNA"/>
</dbReference>
<dbReference type="CDD" id="cd18724">
    <property type="entry name" value="PIN_LabA-like"/>
    <property type="match status" value="1"/>
</dbReference>
<dbReference type="GO" id="GO:0006606">
    <property type="term" value="P:protein import into nucleus"/>
    <property type="evidence" value="ECO:0007669"/>
    <property type="project" value="TreeGrafter"/>
</dbReference>
<keyword evidence="3" id="KW-1185">Reference proteome</keyword>
<dbReference type="Proteomes" id="UP000053732">
    <property type="component" value="Unassembled WGS sequence"/>
</dbReference>
<proteinExistence type="predicted"/>
<name>A0A0G4P3Z4_PENC3</name>
<dbReference type="AlphaFoldDB" id="A0A0G4P3Z4"/>
<dbReference type="InterPro" id="IPR007681">
    <property type="entry name" value="Mog1"/>
</dbReference>
<evidence type="ECO:0000313" key="2">
    <source>
        <dbReference type="EMBL" id="CRL21019.1"/>
    </source>
</evidence>
<feature type="region of interest" description="Disordered" evidence="1">
    <location>
        <begin position="153"/>
        <end position="181"/>
    </location>
</feature>
<accession>A0A0G4P3Z4</accession>
<evidence type="ECO:0000313" key="3">
    <source>
        <dbReference type="Proteomes" id="UP000053732"/>
    </source>
</evidence>
<organism evidence="2 3">
    <name type="scientific">Penicillium camemberti (strain FM 013)</name>
    <dbReference type="NCBI Taxonomy" id="1429867"/>
    <lineage>
        <taxon>Eukaryota</taxon>
        <taxon>Fungi</taxon>
        <taxon>Dikarya</taxon>
        <taxon>Ascomycota</taxon>
        <taxon>Pezizomycotina</taxon>
        <taxon>Eurotiomycetes</taxon>
        <taxon>Eurotiomycetidae</taxon>
        <taxon>Eurotiales</taxon>
        <taxon>Aspergillaceae</taxon>
        <taxon>Penicillium</taxon>
    </lineage>
</organism>
<evidence type="ECO:0000256" key="1">
    <source>
        <dbReference type="SAM" id="MobiDB-lite"/>
    </source>
</evidence>
<dbReference type="GO" id="GO:0005085">
    <property type="term" value="F:guanyl-nucleotide exchange factor activity"/>
    <property type="evidence" value="ECO:0007669"/>
    <property type="project" value="TreeGrafter"/>
</dbReference>
<protein>
    <submittedName>
        <fullName evidence="2">Str. FM013</fullName>
    </submittedName>
</protein>
<dbReference type="GO" id="GO:0005634">
    <property type="term" value="C:nucleus"/>
    <property type="evidence" value="ECO:0007669"/>
    <property type="project" value="TreeGrafter"/>
</dbReference>
<feature type="region of interest" description="Disordered" evidence="1">
    <location>
        <begin position="29"/>
        <end position="51"/>
    </location>
</feature>
<reference evidence="2 3" key="1">
    <citation type="journal article" date="2014" name="Nat. Commun.">
        <title>Multiple recent horizontal transfers of a large genomic region in cheese making fungi.</title>
        <authorList>
            <person name="Cheeseman K."/>
            <person name="Ropars J."/>
            <person name="Renault P."/>
            <person name="Dupont J."/>
            <person name="Gouzy J."/>
            <person name="Branca A."/>
            <person name="Abraham A.L."/>
            <person name="Ceppi M."/>
            <person name="Conseiller E."/>
            <person name="Debuchy R."/>
            <person name="Malagnac F."/>
            <person name="Goarin A."/>
            <person name="Silar P."/>
            <person name="Lacoste S."/>
            <person name="Sallet E."/>
            <person name="Bensimon A."/>
            <person name="Giraud T."/>
            <person name="Brygoo Y."/>
        </authorList>
    </citation>
    <scope>NUCLEOTIDE SEQUENCE [LARGE SCALE GENOMIC DNA]</scope>
    <source>
        <strain evidence="3">FM 013</strain>
    </source>
</reference>
<dbReference type="GO" id="GO:0031267">
    <property type="term" value="F:small GTPase binding"/>
    <property type="evidence" value="ECO:0007669"/>
    <property type="project" value="TreeGrafter"/>
</dbReference>
<dbReference type="PANTHER" id="PTHR15837">
    <property type="entry name" value="RAN GUANINE NUCLEOTIDE RELEASE FACTOR"/>
    <property type="match status" value="1"/>
</dbReference>
<feature type="region of interest" description="Disordered" evidence="1">
    <location>
        <begin position="462"/>
        <end position="490"/>
    </location>
</feature>
<dbReference type="STRING" id="1429867.A0A0G4P3Z4"/>
<feature type="compositionally biased region" description="Polar residues" evidence="1">
    <location>
        <begin position="472"/>
        <end position="484"/>
    </location>
</feature>